<dbReference type="Proteomes" id="UP001303760">
    <property type="component" value="Unassembled WGS sequence"/>
</dbReference>
<feature type="compositionally biased region" description="Pro residues" evidence="2">
    <location>
        <begin position="198"/>
        <end position="213"/>
    </location>
</feature>
<keyword evidence="1" id="KW-0175">Coiled coil</keyword>
<dbReference type="Pfam" id="PF00010">
    <property type="entry name" value="HLH"/>
    <property type="match status" value="1"/>
</dbReference>
<keyword evidence="5" id="KW-1185">Reference proteome</keyword>
<evidence type="ECO:0000256" key="1">
    <source>
        <dbReference type="SAM" id="Coils"/>
    </source>
</evidence>
<evidence type="ECO:0000256" key="2">
    <source>
        <dbReference type="SAM" id="MobiDB-lite"/>
    </source>
</evidence>
<dbReference type="SMART" id="SM00353">
    <property type="entry name" value="HLH"/>
    <property type="match status" value="1"/>
</dbReference>
<dbReference type="PANTHER" id="PTHR47336:SF4">
    <property type="entry name" value="BHLH TRANSCRIPTION FACTOR (EUROFUNG)"/>
    <property type="match status" value="1"/>
</dbReference>
<dbReference type="InterPro" id="IPR011598">
    <property type="entry name" value="bHLH_dom"/>
</dbReference>
<reference evidence="4" key="1">
    <citation type="journal article" date="2023" name="Mol. Phylogenet. Evol.">
        <title>Genome-scale phylogeny and comparative genomics of the fungal order Sordariales.</title>
        <authorList>
            <person name="Hensen N."/>
            <person name="Bonometti L."/>
            <person name="Westerberg I."/>
            <person name="Brannstrom I.O."/>
            <person name="Guillou S."/>
            <person name="Cros-Aarteil S."/>
            <person name="Calhoun S."/>
            <person name="Haridas S."/>
            <person name="Kuo A."/>
            <person name="Mondo S."/>
            <person name="Pangilinan J."/>
            <person name="Riley R."/>
            <person name="LaButti K."/>
            <person name="Andreopoulos B."/>
            <person name="Lipzen A."/>
            <person name="Chen C."/>
            <person name="Yan M."/>
            <person name="Daum C."/>
            <person name="Ng V."/>
            <person name="Clum A."/>
            <person name="Steindorff A."/>
            <person name="Ohm R.A."/>
            <person name="Martin F."/>
            <person name="Silar P."/>
            <person name="Natvig D.O."/>
            <person name="Lalanne C."/>
            <person name="Gautier V."/>
            <person name="Ament-Velasquez S.L."/>
            <person name="Kruys A."/>
            <person name="Hutchinson M.I."/>
            <person name="Powell A.J."/>
            <person name="Barry K."/>
            <person name="Miller A.N."/>
            <person name="Grigoriev I.V."/>
            <person name="Debuchy R."/>
            <person name="Gladieux P."/>
            <person name="Hiltunen Thoren M."/>
            <person name="Johannesson H."/>
        </authorList>
    </citation>
    <scope>NUCLEOTIDE SEQUENCE</scope>
    <source>
        <strain evidence="4">CBS 532.94</strain>
    </source>
</reference>
<dbReference type="PROSITE" id="PS50888">
    <property type="entry name" value="BHLH"/>
    <property type="match status" value="1"/>
</dbReference>
<comment type="caution">
    <text evidence="4">The sequence shown here is derived from an EMBL/GenBank/DDBJ whole genome shotgun (WGS) entry which is preliminary data.</text>
</comment>
<protein>
    <recommendedName>
        <fullName evidence="3">BHLH domain-containing protein</fullName>
    </recommendedName>
</protein>
<organism evidence="4 5">
    <name type="scientific">Achaetomium macrosporum</name>
    <dbReference type="NCBI Taxonomy" id="79813"/>
    <lineage>
        <taxon>Eukaryota</taxon>
        <taxon>Fungi</taxon>
        <taxon>Dikarya</taxon>
        <taxon>Ascomycota</taxon>
        <taxon>Pezizomycotina</taxon>
        <taxon>Sordariomycetes</taxon>
        <taxon>Sordariomycetidae</taxon>
        <taxon>Sordariales</taxon>
        <taxon>Chaetomiaceae</taxon>
        <taxon>Achaetomium</taxon>
    </lineage>
</organism>
<feature type="region of interest" description="Disordered" evidence="2">
    <location>
        <begin position="168"/>
        <end position="289"/>
    </location>
</feature>
<dbReference type="Gene3D" id="4.10.280.10">
    <property type="entry name" value="Helix-loop-helix DNA-binding domain"/>
    <property type="match status" value="1"/>
</dbReference>
<feature type="region of interest" description="Disordered" evidence="2">
    <location>
        <begin position="45"/>
        <end position="67"/>
    </location>
</feature>
<feature type="coiled-coil region" evidence="1">
    <location>
        <begin position="362"/>
        <end position="389"/>
    </location>
</feature>
<dbReference type="InterPro" id="IPR036638">
    <property type="entry name" value="HLH_DNA-bd_sf"/>
</dbReference>
<evidence type="ECO:0000313" key="5">
    <source>
        <dbReference type="Proteomes" id="UP001303760"/>
    </source>
</evidence>
<dbReference type="SUPFAM" id="SSF47459">
    <property type="entry name" value="HLH, helix-loop-helix DNA-binding domain"/>
    <property type="match status" value="1"/>
</dbReference>
<sequence>MMASDLTDQALSDYHPSPWTSSHETRHPPHFDGVYIHTQHAQHHASSLVGGLPSPAPSGRAVSPPDCPKHDVLHVNGSWSPISPISPNSCEIIEVGLNHPLETPLHGPSIMASPSNATSLCGWNDINLPYNFDHTHWDFPTAYLAPDCLPGNFPVPVPWTGHIPPTNWPDGQLLGPDLAHIVPSTPPENLGQTRLNHPNPPPKPTPAPQPQQSPPKTELLVMHSPRSTNSSPSPDERSPSPPKQHHPSKSSSSSSGGPTLRTAPRRVKRPSPSAITKPGESPEHQRARATHNLVEEQYRRRLHARFEALLEVLPPEEILEQDGDGEWVGVRGRSSKSGSGSDGSGSSSGNGQRKRMSKVEVLNRAARVMRFLERNIERTRAEVEVLKREKEVAVKGARMSMVQRGHSGEGQGMGIIWAAAVS</sequence>
<feature type="region of interest" description="Disordered" evidence="2">
    <location>
        <begin position="321"/>
        <end position="357"/>
    </location>
</feature>
<name>A0AAN7C903_9PEZI</name>
<dbReference type="EMBL" id="MU860150">
    <property type="protein sequence ID" value="KAK4237207.1"/>
    <property type="molecule type" value="Genomic_DNA"/>
</dbReference>
<gene>
    <name evidence="4" type="ORF">C8A03DRAFT_16231</name>
</gene>
<accession>A0AAN7C903</accession>
<dbReference type="PANTHER" id="PTHR47336">
    <property type="entry name" value="TRANSCRIPTION FACTOR HMS1-RELATED"/>
    <property type="match status" value="1"/>
</dbReference>
<feature type="compositionally biased region" description="Polar residues" evidence="2">
    <location>
        <begin position="1"/>
        <end position="10"/>
    </location>
</feature>
<feature type="domain" description="BHLH" evidence="3">
    <location>
        <begin position="286"/>
        <end position="372"/>
    </location>
</feature>
<dbReference type="AlphaFoldDB" id="A0AAN7C903"/>
<evidence type="ECO:0000313" key="4">
    <source>
        <dbReference type="EMBL" id="KAK4237207.1"/>
    </source>
</evidence>
<reference evidence="4" key="2">
    <citation type="submission" date="2023-05" db="EMBL/GenBank/DDBJ databases">
        <authorList>
            <consortium name="Lawrence Berkeley National Laboratory"/>
            <person name="Steindorff A."/>
            <person name="Hensen N."/>
            <person name="Bonometti L."/>
            <person name="Westerberg I."/>
            <person name="Brannstrom I.O."/>
            <person name="Guillou S."/>
            <person name="Cros-Aarteil S."/>
            <person name="Calhoun S."/>
            <person name="Haridas S."/>
            <person name="Kuo A."/>
            <person name="Mondo S."/>
            <person name="Pangilinan J."/>
            <person name="Riley R."/>
            <person name="Labutti K."/>
            <person name="Andreopoulos B."/>
            <person name="Lipzen A."/>
            <person name="Chen C."/>
            <person name="Yanf M."/>
            <person name="Daum C."/>
            <person name="Ng V."/>
            <person name="Clum A."/>
            <person name="Ohm R."/>
            <person name="Martin F."/>
            <person name="Silar P."/>
            <person name="Natvig D."/>
            <person name="Lalanne C."/>
            <person name="Gautier V."/>
            <person name="Ament-Velasquez S.L."/>
            <person name="Kruys A."/>
            <person name="Hutchinson M.I."/>
            <person name="Powell A.J."/>
            <person name="Barry K."/>
            <person name="Miller A.N."/>
            <person name="Grigoriev I.V."/>
            <person name="Debuchy R."/>
            <person name="Gladieux P."/>
            <person name="Thoren M.H."/>
            <person name="Johannesson H."/>
        </authorList>
    </citation>
    <scope>NUCLEOTIDE SEQUENCE</scope>
    <source>
        <strain evidence="4">CBS 532.94</strain>
    </source>
</reference>
<proteinExistence type="predicted"/>
<feature type="compositionally biased region" description="Low complexity" evidence="2">
    <location>
        <begin position="249"/>
        <end position="258"/>
    </location>
</feature>
<feature type="region of interest" description="Disordered" evidence="2">
    <location>
        <begin position="1"/>
        <end position="32"/>
    </location>
</feature>
<evidence type="ECO:0000259" key="3">
    <source>
        <dbReference type="PROSITE" id="PS50888"/>
    </source>
</evidence>
<dbReference type="GO" id="GO:0046983">
    <property type="term" value="F:protein dimerization activity"/>
    <property type="evidence" value="ECO:0007669"/>
    <property type="project" value="InterPro"/>
</dbReference>
<dbReference type="InterPro" id="IPR052099">
    <property type="entry name" value="Regulatory_TF_Diverse"/>
</dbReference>